<dbReference type="PRINTS" id="PR00449">
    <property type="entry name" value="RASTRNSFRMNG"/>
</dbReference>
<dbReference type="SMART" id="SM00175">
    <property type="entry name" value="RAB"/>
    <property type="match status" value="1"/>
</dbReference>
<dbReference type="Pfam" id="PF00071">
    <property type="entry name" value="Ras"/>
    <property type="match status" value="1"/>
</dbReference>
<dbReference type="GO" id="GO:0003924">
    <property type="term" value="F:GTPase activity"/>
    <property type="evidence" value="ECO:0007669"/>
    <property type="project" value="InterPro"/>
</dbReference>
<dbReference type="SUPFAM" id="SSF52540">
    <property type="entry name" value="P-loop containing nucleoside triphosphate hydrolases"/>
    <property type="match status" value="2"/>
</dbReference>
<organism evidence="1">
    <name type="scientific">Arcella intermedia</name>
    <dbReference type="NCBI Taxonomy" id="1963864"/>
    <lineage>
        <taxon>Eukaryota</taxon>
        <taxon>Amoebozoa</taxon>
        <taxon>Tubulinea</taxon>
        <taxon>Elardia</taxon>
        <taxon>Arcellinida</taxon>
        <taxon>Sphaerothecina</taxon>
        <taxon>Arcellidae</taxon>
        <taxon>Arcella</taxon>
    </lineage>
</organism>
<dbReference type="PANTHER" id="PTHR47979">
    <property type="entry name" value="DRAB11-RELATED"/>
    <property type="match status" value="1"/>
</dbReference>
<dbReference type="AlphaFoldDB" id="A0A6B2LND0"/>
<dbReference type="PROSITE" id="PS51419">
    <property type="entry name" value="RAB"/>
    <property type="match status" value="1"/>
</dbReference>
<reference evidence="1" key="1">
    <citation type="journal article" date="2020" name="J. Eukaryot. Microbiol.">
        <title>De novo Sequencing, Assembly and Annotation of the Transcriptome for the Free-Living Testate Amoeba Arcella intermedia.</title>
        <authorList>
            <person name="Ribeiro G.M."/>
            <person name="Porfirio-Sousa A.L."/>
            <person name="Maurer-Alcala X.X."/>
            <person name="Katz L.A."/>
            <person name="Lahr D.J.G."/>
        </authorList>
    </citation>
    <scope>NUCLEOTIDE SEQUENCE</scope>
</reference>
<dbReference type="InterPro" id="IPR001806">
    <property type="entry name" value="Small_GTPase"/>
</dbReference>
<accession>A0A6B2LND0</accession>
<evidence type="ECO:0000313" key="1">
    <source>
        <dbReference type="EMBL" id="NDV38251.1"/>
    </source>
</evidence>
<dbReference type="InterPro" id="IPR027417">
    <property type="entry name" value="P-loop_NTPase"/>
</dbReference>
<dbReference type="GO" id="GO:0005525">
    <property type="term" value="F:GTP binding"/>
    <property type="evidence" value="ECO:0007669"/>
    <property type="project" value="InterPro"/>
</dbReference>
<sequence>MNWLSQARSSGNDPIIFLLGNKLDLLKTPSDRTVSNEEAKQFADKHRLTFYEVSAKSTENIVDAVSDLYLQIYLKANSIGDSPIFKYIFIGDSGVGKSSLLMRFEGCNIDLSGLPPDLKPITTSLP</sequence>
<dbReference type="InterPro" id="IPR050209">
    <property type="entry name" value="Rab_GTPases_membrane_traffic"/>
</dbReference>
<dbReference type="EMBL" id="GIBP01009282">
    <property type="protein sequence ID" value="NDV38251.1"/>
    <property type="molecule type" value="Transcribed_RNA"/>
</dbReference>
<name>A0A6B2LND0_9EUKA</name>
<protein>
    <submittedName>
        <fullName evidence="1">Uncharacterized protein</fullName>
    </submittedName>
</protein>
<dbReference type="Gene3D" id="3.40.50.300">
    <property type="entry name" value="P-loop containing nucleotide triphosphate hydrolases"/>
    <property type="match status" value="1"/>
</dbReference>
<proteinExistence type="predicted"/>